<evidence type="ECO:0000259" key="4">
    <source>
        <dbReference type="SMART" id="SM00479"/>
    </source>
</evidence>
<name>A0ABP7NBE0_9MICO</name>
<dbReference type="InterPro" id="IPR036397">
    <property type="entry name" value="RNaseH_sf"/>
</dbReference>
<evidence type="ECO:0000256" key="1">
    <source>
        <dbReference type="ARBA" id="ARBA00022722"/>
    </source>
</evidence>
<evidence type="ECO:0000313" key="6">
    <source>
        <dbReference type="Proteomes" id="UP001501591"/>
    </source>
</evidence>
<dbReference type="InterPro" id="IPR012337">
    <property type="entry name" value="RNaseH-like_sf"/>
</dbReference>
<dbReference type="Pfam" id="PF00929">
    <property type="entry name" value="RNase_T"/>
    <property type="match status" value="1"/>
</dbReference>
<gene>
    <name evidence="5" type="ORF">GCM10022383_16950</name>
</gene>
<keyword evidence="6" id="KW-1185">Reference proteome</keyword>
<dbReference type="InterPro" id="IPR036420">
    <property type="entry name" value="BRCT_dom_sf"/>
</dbReference>
<dbReference type="CDD" id="cd06127">
    <property type="entry name" value="DEDDh"/>
    <property type="match status" value="1"/>
</dbReference>
<sequence>MGYAVIDLETTGFSPARGDRILEVGVVLLDDAGAVEYEWTTLVNPQRDVGATHVHGIRAGDVVNAPLFSDIAAHLVSMLSGRTLVAHNQAFDVRFLRAELESGGYLLPSTYAALCTMLWSRSVFGAAKLSDVCAVLSIENAAAHAALGDARATAAVLAALIDAAGHSPRWEADAEGAVFPLTPAGQGPARNAPRAEASASSPMAFVDTAGLPLWERVSIPLDASDPAAAVYLDMLTRVMEDGLISTVEYSRLEAIAEVAHLDAHRVTALHADYLAAARAEALADGIVSDAERRELAQIATILDQPMPALPANQPAAQPIAVGDVVRHRRDDAASPAPGTGAHFTLVPGARVVFTGTLSRPRDAWARAIADAGFITGSVTKNCVVLVAEDPASQSGKAKTARAHGIPIVTEAEFVPAFEAYLARNSAG</sequence>
<evidence type="ECO:0000256" key="2">
    <source>
        <dbReference type="ARBA" id="ARBA00022801"/>
    </source>
</evidence>
<organism evidence="5 6">
    <name type="scientific">Microbacterium soli</name>
    <dbReference type="NCBI Taxonomy" id="446075"/>
    <lineage>
        <taxon>Bacteria</taxon>
        <taxon>Bacillati</taxon>
        <taxon>Actinomycetota</taxon>
        <taxon>Actinomycetes</taxon>
        <taxon>Micrococcales</taxon>
        <taxon>Microbacteriaceae</taxon>
        <taxon>Microbacterium</taxon>
    </lineage>
</organism>
<dbReference type="PANTHER" id="PTHR30231:SF4">
    <property type="entry name" value="PROTEIN NEN2"/>
    <property type="match status" value="1"/>
</dbReference>
<protein>
    <recommendedName>
        <fullName evidence="4">Exonuclease domain-containing protein</fullName>
    </recommendedName>
</protein>
<dbReference type="CDD" id="cd17748">
    <property type="entry name" value="BRCT_DNA_ligase_like"/>
    <property type="match status" value="1"/>
</dbReference>
<dbReference type="Pfam" id="PF00533">
    <property type="entry name" value="BRCT"/>
    <property type="match status" value="1"/>
</dbReference>
<keyword evidence="1" id="KW-0540">Nuclease</keyword>
<reference evidence="6" key="1">
    <citation type="journal article" date="2019" name="Int. J. Syst. Evol. Microbiol.">
        <title>The Global Catalogue of Microorganisms (GCM) 10K type strain sequencing project: providing services to taxonomists for standard genome sequencing and annotation.</title>
        <authorList>
            <consortium name="The Broad Institute Genomics Platform"/>
            <consortium name="The Broad Institute Genome Sequencing Center for Infectious Disease"/>
            <person name="Wu L."/>
            <person name="Ma J."/>
        </authorList>
    </citation>
    <scope>NUCLEOTIDE SEQUENCE [LARGE SCALE GENOMIC DNA]</scope>
    <source>
        <strain evidence="6">JCM 17024</strain>
    </source>
</reference>
<keyword evidence="3" id="KW-0269">Exonuclease</keyword>
<evidence type="ECO:0000313" key="5">
    <source>
        <dbReference type="EMBL" id="GAA3939617.1"/>
    </source>
</evidence>
<dbReference type="Gene3D" id="3.30.420.10">
    <property type="entry name" value="Ribonuclease H-like superfamily/Ribonuclease H"/>
    <property type="match status" value="1"/>
</dbReference>
<dbReference type="SUPFAM" id="SSF52113">
    <property type="entry name" value="BRCT domain"/>
    <property type="match status" value="1"/>
</dbReference>
<dbReference type="InterPro" id="IPR001357">
    <property type="entry name" value="BRCT_dom"/>
</dbReference>
<dbReference type="PANTHER" id="PTHR30231">
    <property type="entry name" value="DNA POLYMERASE III SUBUNIT EPSILON"/>
    <property type="match status" value="1"/>
</dbReference>
<dbReference type="Gene3D" id="3.40.50.10190">
    <property type="entry name" value="BRCT domain"/>
    <property type="match status" value="1"/>
</dbReference>
<dbReference type="SMART" id="SM00479">
    <property type="entry name" value="EXOIII"/>
    <property type="match status" value="1"/>
</dbReference>
<comment type="caution">
    <text evidence="5">The sequence shown here is derived from an EMBL/GenBank/DDBJ whole genome shotgun (WGS) entry which is preliminary data.</text>
</comment>
<dbReference type="RefSeq" id="WP_344819112.1">
    <property type="nucleotide sequence ID" value="NZ_BAABCP010000001.1"/>
</dbReference>
<dbReference type="Proteomes" id="UP001501591">
    <property type="component" value="Unassembled WGS sequence"/>
</dbReference>
<dbReference type="InterPro" id="IPR013520">
    <property type="entry name" value="Ribonucl_H"/>
</dbReference>
<evidence type="ECO:0000256" key="3">
    <source>
        <dbReference type="ARBA" id="ARBA00022839"/>
    </source>
</evidence>
<dbReference type="SUPFAM" id="SSF53098">
    <property type="entry name" value="Ribonuclease H-like"/>
    <property type="match status" value="1"/>
</dbReference>
<accession>A0ABP7NBE0</accession>
<keyword evidence="2" id="KW-0378">Hydrolase</keyword>
<feature type="domain" description="Exonuclease" evidence="4">
    <location>
        <begin position="2"/>
        <end position="166"/>
    </location>
</feature>
<proteinExistence type="predicted"/>
<dbReference type="EMBL" id="BAABCP010000001">
    <property type="protein sequence ID" value="GAA3939617.1"/>
    <property type="molecule type" value="Genomic_DNA"/>
</dbReference>